<evidence type="ECO:0000256" key="4">
    <source>
        <dbReference type="ARBA" id="ARBA00022777"/>
    </source>
</evidence>
<evidence type="ECO:0000256" key="2">
    <source>
        <dbReference type="ARBA" id="ARBA00022679"/>
    </source>
</evidence>
<evidence type="ECO:0000256" key="1">
    <source>
        <dbReference type="ARBA" id="ARBA00010688"/>
    </source>
</evidence>
<dbReference type="GO" id="GO:0008443">
    <property type="term" value="F:phosphofructokinase activity"/>
    <property type="evidence" value="ECO:0007669"/>
    <property type="project" value="TreeGrafter"/>
</dbReference>
<comment type="similarity">
    <text evidence="1">Belongs to the carbohydrate kinase PfkB family.</text>
</comment>
<dbReference type="RefSeq" id="WP_141163652.1">
    <property type="nucleotide sequence ID" value="NZ_VHQG01000002.1"/>
</dbReference>
<sequence length="317" mass="31875">MIVTLTINPSLDRTVTLDRLEPGRVLRTSAPVLEPGGKGVNVTRALTANGHASIAVVPVAGAEGSELGRLLDAAGVDGRYVAVSGRTRSNLSIVGADGAVTKLNEPGSPLDADDLLAIATTLRGTVRPGDWLVVSGSGTPGLIADDVRALIEAATAGGASVAVDTSGDPLAAAVAAAPRILKPNRDELAELVGRPLRTIADVLEAAREVRDSGVAIVLVTLGAAGAVLVADDTELVGESPVARPVSPVGAGDCLLAGFLSKYGTDESDLVAAFTEGLTWGAAAAGLPGSAVPSPSDLHPENVQLVWQPDLDRPLVAG</sequence>
<protein>
    <submittedName>
        <fullName evidence="8">1-phosphofructokinase family hexose kinase</fullName>
    </submittedName>
</protein>
<dbReference type="Proteomes" id="UP000316252">
    <property type="component" value="Unassembled WGS sequence"/>
</dbReference>
<dbReference type="PROSITE" id="PS00584">
    <property type="entry name" value="PFKB_KINASES_2"/>
    <property type="match status" value="1"/>
</dbReference>
<dbReference type="GO" id="GO:0005524">
    <property type="term" value="F:ATP binding"/>
    <property type="evidence" value="ECO:0007669"/>
    <property type="project" value="UniProtKB-KW"/>
</dbReference>
<dbReference type="PANTHER" id="PTHR46566:SF5">
    <property type="entry name" value="1-PHOSPHOFRUCTOKINASE"/>
    <property type="match status" value="1"/>
</dbReference>
<evidence type="ECO:0000313" key="8">
    <source>
        <dbReference type="EMBL" id="TPW76296.1"/>
    </source>
</evidence>
<keyword evidence="4 8" id="KW-0418">Kinase</keyword>
<keyword evidence="5" id="KW-0067">ATP-binding</keyword>
<dbReference type="InterPro" id="IPR017583">
    <property type="entry name" value="Tagatose/fructose_Pkinase"/>
</dbReference>
<name>A0A506Y172_9MICO</name>
<dbReference type="OrthoDB" id="9801219at2"/>
<keyword evidence="3" id="KW-0547">Nucleotide-binding</keyword>
<dbReference type="EMBL" id="VHQG01000002">
    <property type="protein sequence ID" value="TPW76296.1"/>
    <property type="molecule type" value="Genomic_DNA"/>
</dbReference>
<accession>A0A506Y172</accession>
<dbReference type="Pfam" id="PF00294">
    <property type="entry name" value="PfkB"/>
    <property type="match status" value="1"/>
</dbReference>
<dbReference type="InterPro" id="IPR029056">
    <property type="entry name" value="Ribokinase-like"/>
</dbReference>
<keyword evidence="2 6" id="KW-0808">Transferase</keyword>
<dbReference type="AlphaFoldDB" id="A0A506Y172"/>
<comment type="caution">
    <text evidence="8">The sequence shown here is derived from an EMBL/GenBank/DDBJ whole genome shotgun (WGS) entry which is preliminary data.</text>
</comment>
<dbReference type="SUPFAM" id="SSF53613">
    <property type="entry name" value="Ribokinase-like"/>
    <property type="match status" value="1"/>
</dbReference>
<dbReference type="NCBIfam" id="TIGR03168">
    <property type="entry name" value="1-PFK"/>
    <property type="match status" value="1"/>
</dbReference>
<evidence type="ECO:0000256" key="3">
    <source>
        <dbReference type="ARBA" id="ARBA00022741"/>
    </source>
</evidence>
<dbReference type="GO" id="GO:0005829">
    <property type="term" value="C:cytosol"/>
    <property type="evidence" value="ECO:0007669"/>
    <property type="project" value="TreeGrafter"/>
</dbReference>
<feature type="domain" description="Carbohydrate kinase PfkB" evidence="7">
    <location>
        <begin position="12"/>
        <end position="294"/>
    </location>
</feature>
<proteinExistence type="inferred from homology"/>
<dbReference type="InterPro" id="IPR002173">
    <property type="entry name" value="Carboh/pur_kinase_PfkB_CS"/>
</dbReference>
<dbReference type="CDD" id="cd01164">
    <property type="entry name" value="FruK_PfkB_like"/>
    <property type="match status" value="1"/>
</dbReference>
<evidence type="ECO:0000256" key="6">
    <source>
        <dbReference type="PIRNR" id="PIRNR000535"/>
    </source>
</evidence>
<gene>
    <name evidence="8" type="ORF">FJ657_10945</name>
</gene>
<dbReference type="Gene3D" id="3.40.1190.20">
    <property type="match status" value="1"/>
</dbReference>
<dbReference type="PANTHER" id="PTHR46566">
    <property type="entry name" value="1-PHOSPHOFRUCTOKINASE-RELATED"/>
    <property type="match status" value="1"/>
</dbReference>
<reference evidence="8 9" key="1">
    <citation type="submission" date="2019-06" db="EMBL/GenBank/DDBJ databases">
        <authorList>
            <person name="Li F."/>
        </authorList>
    </citation>
    <scope>NUCLEOTIDE SEQUENCE [LARGE SCALE GENOMIC DNA]</scope>
    <source>
        <strain evidence="8 9">10F1D-1</strain>
    </source>
</reference>
<organism evidence="8 9">
    <name type="scientific">Schumannella soli</name>
    <dbReference type="NCBI Taxonomy" id="2590779"/>
    <lineage>
        <taxon>Bacteria</taxon>
        <taxon>Bacillati</taxon>
        <taxon>Actinomycetota</taxon>
        <taxon>Actinomycetes</taxon>
        <taxon>Micrococcales</taxon>
        <taxon>Microbacteriaceae</taxon>
        <taxon>Schumannella</taxon>
    </lineage>
</organism>
<dbReference type="InterPro" id="IPR011611">
    <property type="entry name" value="PfkB_dom"/>
</dbReference>
<evidence type="ECO:0000313" key="9">
    <source>
        <dbReference type="Proteomes" id="UP000316252"/>
    </source>
</evidence>
<evidence type="ECO:0000259" key="7">
    <source>
        <dbReference type="Pfam" id="PF00294"/>
    </source>
</evidence>
<keyword evidence="9" id="KW-1185">Reference proteome</keyword>
<dbReference type="PIRSF" id="PIRSF000535">
    <property type="entry name" value="1PFK/6PFK/LacC"/>
    <property type="match status" value="1"/>
</dbReference>
<evidence type="ECO:0000256" key="5">
    <source>
        <dbReference type="ARBA" id="ARBA00022840"/>
    </source>
</evidence>